<organism evidence="2 3">
    <name type="scientific">Petrolisthes cinctipes</name>
    <name type="common">Flat porcelain crab</name>
    <dbReference type="NCBI Taxonomy" id="88211"/>
    <lineage>
        <taxon>Eukaryota</taxon>
        <taxon>Metazoa</taxon>
        <taxon>Ecdysozoa</taxon>
        <taxon>Arthropoda</taxon>
        <taxon>Crustacea</taxon>
        <taxon>Multicrustacea</taxon>
        <taxon>Malacostraca</taxon>
        <taxon>Eumalacostraca</taxon>
        <taxon>Eucarida</taxon>
        <taxon>Decapoda</taxon>
        <taxon>Pleocyemata</taxon>
        <taxon>Anomura</taxon>
        <taxon>Galatheoidea</taxon>
        <taxon>Porcellanidae</taxon>
        <taxon>Petrolisthes</taxon>
    </lineage>
</organism>
<evidence type="ECO:0000313" key="3">
    <source>
        <dbReference type="Proteomes" id="UP001286313"/>
    </source>
</evidence>
<protein>
    <submittedName>
        <fullName evidence="2">Uncharacterized protein</fullName>
    </submittedName>
</protein>
<name>A0AAE1EEC5_PETCI</name>
<reference evidence="2" key="1">
    <citation type="submission" date="2023-10" db="EMBL/GenBank/DDBJ databases">
        <title>Genome assemblies of two species of porcelain crab, Petrolisthes cinctipes and Petrolisthes manimaculis (Anomura: Porcellanidae).</title>
        <authorList>
            <person name="Angst P."/>
        </authorList>
    </citation>
    <scope>NUCLEOTIDE SEQUENCE</scope>
    <source>
        <strain evidence="2">PB745_01</strain>
        <tissue evidence="2">Gill</tissue>
    </source>
</reference>
<keyword evidence="3" id="KW-1185">Reference proteome</keyword>
<accession>A0AAE1EEC5</accession>
<evidence type="ECO:0000313" key="2">
    <source>
        <dbReference type="EMBL" id="KAK3848757.1"/>
    </source>
</evidence>
<dbReference type="EMBL" id="JAWQEG010009373">
    <property type="protein sequence ID" value="KAK3848757.1"/>
    <property type="molecule type" value="Genomic_DNA"/>
</dbReference>
<comment type="caution">
    <text evidence="2">The sequence shown here is derived from an EMBL/GenBank/DDBJ whole genome shotgun (WGS) entry which is preliminary data.</text>
</comment>
<proteinExistence type="predicted"/>
<sequence length="163" mass="18231">MRQRLRRPSPLITTHILFPLSPPHEPLTSQLTHSSFITIHSFFTTHSFFITTQHTLSPSPLNTLFLHHHSVHSLLLHHHSSHSFSITSHLTSLTHSFSITTHLLPPSPPHKPLTSPLTHSLTPSPKLLKDLPTHPNTTAMAPSPPPSKFAYDIVSVLPPRRAE</sequence>
<dbReference type="Proteomes" id="UP001286313">
    <property type="component" value="Unassembled WGS sequence"/>
</dbReference>
<dbReference type="AlphaFoldDB" id="A0AAE1EEC5"/>
<feature type="region of interest" description="Disordered" evidence="1">
    <location>
        <begin position="108"/>
        <end position="146"/>
    </location>
</feature>
<gene>
    <name evidence="2" type="ORF">Pcinc_044465</name>
</gene>
<evidence type="ECO:0000256" key="1">
    <source>
        <dbReference type="SAM" id="MobiDB-lite"/>
    </source>
</evidence>